<proteinExistence type="predicted"/>
<accession>A0A2A9NDI7</accession>
<gene>
    <name evidence="1" type="ORF">AMATHDRAFT_51522</name>
</gene>
<sequence>MAIMLWNTPEDAGRFEGKSTWDEFVHDAQCIREGATHAAHLTQSKAFLPENDTEKKGHSLDVFSSPSIPPQPEVQCKLCGTEGLRLTDVRTTWELFESIGHAMLGNLNEKRNNKGALAGWLTLYQEGYLHRGVSIDNILRLKTSEQRKFRVRHKFKRGAVHNDPQISKIQKRVKKQAKRLNSLVRELRFKNECIAVIVDGGMRMRLKDCFESPDSGYGVHNVSKEFMSEAIYNDNEYGDGDYIPSSLLPTPLMKL</sequence>
<evidence type="ECO:0000313" key="2">
    <source>
        <dbReference type="Proteomes" id="UP000242287"/>
    </source>
</evidence>
<dbReference type="AlphaFoldDB" id="A0A2A9NDI7"/>
<dbReference type="Proteomes" id="UP000242287">
    <property type="component" value="Unassembled WGS sequence"/>
</dbReference>
<organism evidence="1 2">
    <name type="scientific">Amanita thiersii Skay4041</name>
    <dbReference type="NCBI Taxonomy" id="703135"/>
    <lineage>
        <taxon>Eukaryota</taxon>
        <taxon>Fungi</taxon>
        <taxon>Dikarya</taxon>
        <taxon>Basidiomycota</taxon>
        <taxon>Agaricomycotina</taxon>
        <taxon>Agaricomycetes</taxon>
        <taxon>Agaricomycetidae</taxon>
        <taxon>Agaricales</taxon>
        <taxon>Pluteineae</taxon>
        <taxon>Amanitaceae</taxon>
        <taxon>Amanita</taxon>
    </lineage>
</organism>
<reference evidence="1 2" key="1">
    <citation type="submission" date="2014-02" db="EMBL/GenBank/DDBJ databases">
        <title>Transposable element dynamics among asymbiotic and ectomycorrhizal Amanita fungi.</title>
        <authorList>
            <consortium name="DOE Joint Genome Institute"/>
            <person name="Hess J."/>
            <person name="Skrede I."/>
            <person name="Wolfe B."/>
            <person name="LaButti K."/>
            <person name="Ohm R.A."/>
            <person name="Grigoriev I.V."/>
            <person name="Pringle A."/>
        </authorList>
    </citation>
    <scope>NUCLEOTIDE SEQUENCE [LARGE SCALE GENOMIC DNA]</scope>
    <source>
        <strain evidence="1 2">SKay4041</strain>
    </source>
</reference>
<dbReference type="OrthoDB" id="5584477at2759"/>
<keyword evidence="2" id="KW-1185">Reference proteome</keyword>
<protein>
    <submittedName>
        <fullName evidence="1">Uncharacterized protein</fullName>
    </submittedName>
</protein>
<evidence type="ECO:0000313" key="1">
    <source>
        <dbReference type="EMBL" id="PFH45693.1"/>
    </source>
</evidence>
<dbReference type="EMBL" id="KZ302309">
    <property type="protein sequence ID" value="PFH45693.1"/>
    <property type="molecule type" value="Genomic_DNA"/>
</dbReference>
<name>A0A2A9NDI7_9AGAR</name>